<keyword evidence="4 6" id="KW-1133">Transmembrane helix</keyword>
<evidence type="ECO:0000256" key="2">
    <source>
        <dbReference type="ARBA" id="ARBA00022475"/>
    </source>
</evidence>
<dbReference type="Proteomes" id="UP000237925">
    <property type="component" value="Chromosome"/>
</dbReference>
<evidence type="ECO:0000256" key="3">
    <source>
        <dbReference type="ARBA" id="ARBA00022692"/>
    </source>
</evidence>
<keyword evidence="5 6" id="KW-0472">Membrane</keyword>
<protein>
    <submittedName>
        <fullName evidence="8">ABC transporter permease</fullName>
    </submittedName>
</protein>
<feature type="transmembrane region" description="Helical" evidence="6">
    <location>
        <begin position="770"/>
        <end position="793"/>
    </location>
</feature>
<proteinExistence type="predicted"/>
<evidence type="ECO:0000256" key="5">
    <source>
        <dbReference type="ARBA" id="ARBA00023136"/>
    </source>
</evidence>
<reference evidence="8 9" key="1">
    <citation type="submission" date="2018-03" db="EMBL/GenBank/DDBJ databases">
        <title>Genome sequencing of Melaminivora sp.</title>
        <authorList>
            <person name="Kim S.-J."/>
            <person name="Heo J."/>
            <person name="Ahn J.-H."/>
            <person name="Kwon S.-W."/>
        </authorList>
    </citation>
    <scope>NUCLEOTIDE SEQUENCE [LARGE SCALE GENOMIC DNA]</scope>
    <source>
        <strain evidence="8 9">SC2-9</strain>
    </source>
</reference>
<dbReference type="AlphaFoldDB" id="A0A2R3QE53"/>
<dbReference type="PANTHER" id="PTHR30287">
    <property type="entry name" value="MEMBRANE COMPONENT OF PREDICTED ABC SUPERFAMILY METABOLITE UPTAKE TRANSPORTER"/>
    <property type="match status" value="1"/>
</dbReference>
<feature type="transmembrane region" description="Helical" evidence="6">
    <location>
        <begin position="271"/>
        <end position="295"/>
    </location>
</feature>
<comment type="subcellular location">
    <subcellularLocation>
        <location evidence="1">Cell membrane</location>
        <topology evidence="1">Multi-pass membrane protein</topology>
    </subcellularLocation>
</comment>
<dbReference type="InterPro" id="IPR038766">
    <property type="entry name" value="Membrane_comp_ABC_pdt"/>
</dbReference>
<feature type="transmembrane region" description="Helical" evidence="6">
    <location>
        <begin position="406"/>
        <end position="426"/>
    </location>
</feature>
<dbReference type="GO" id="GO:0005886">
    <property type="term" value="C:plasma membrane"/>
    <property type="evidence" value="ECO:0007669"/>
    <property type="project" value="UniProtKB-SubCell"/>
</dbReference>
<evidence type="ECO:0000256" key="6">
    <source>
        <dbReference type="SAM" id="Phobius"/>
    </source>
</evidence>
<dbReference type="Pfam" id="PF02687">
    <property type="entry name" value="FtsX"/>
    <property type="match status" value="2"/>
</dbReference>
<feature type="transmembrane region" description="Helical" evidence="6">
    <location>
        <begin position="361"/>
        <end position="385"/>
    </location>
</feature>
<organism evidence="8 9">
    <name type="scientific">Melaminivora suipulveris</name>
    <dbReference type="NCBI Taxonomy" id="2109913"/>
    <lineage>
        <taxon>Bacteria</taxon>
        <taxon>Pseudomonadati</taxon>
        <taxon>Pseudomonadota</taxon>
        <taxon>Betaproteobacteria</taxon>
        <taxon>Burkholderiales</taxon>
        <taxon>Comamonadaceae</taxon>
        <taxon>Melaminivora</taxon>
    </lineage>
</organism>
<feature type="transmembrane region" description="Helical" evidence="6">
    <location>
        <begin position="29"/>
        <end position="48"/>
    </location>
</feature>
<evidence type="ECO:0000259" key="7">
    <source>
        <dbReference type="Pfam" id="PF02687"/>
    </source>
</evidence>
<feature type="transmembrane region" description="Helical" evidence="6">
    <location>
        <begin position="805"/>
        <end position="827"/>
    </location>
</feature>
<feature type="domain" description="ABC3 transporter permease C-terminal" evidence="7">
    <location>
        <begin position="274"/>
        <end position="392"/>
    </location>
</feature>
<dbReference type="PANTHER" id="PTHR30287:SF1">
    <property type="entry name" value="INNER MEMBRANE PROTEIN"/>
    <property type="match status" value="1"/>
</dbReference>
<evidence type="ECO:0000313" key="9">
    <source>
        <dbReference type="Proteomes" id="UP000237925"/>
    </source>
</evidence>
<feature type="transmembrane region" description="Helical" evidence="6">
    <location>
        <begin position="721"/>
        <end position="739"/>
    </location>
</feature>
<feature type="transmembrane region" description="Helical" evidence="6">
    <location>
        <begin position="484"/>
        <end position="504"/>
    </location>
</feature>
<evidence type="ECO:0000313" key="8">
    <source>
        <dbReference type="EMBL" id="AVO50053.1"/>
    </source>
</evidence>
<dbReference type="InterPro" id="IPR003838">
    <property type="entry name" value="ABC3_permease_C"/>
</dbReference>
<accession>A0A2R3QE53</accession>
<sequence>MSDTPRPASAVSLAWRALWRDLRAGELRLLMVAVILAVAALSSVGFFADRLQGALARDALQLLGGDLVVASDNPTPASFIAQAQALGLRHATTLGFPTMARASDAQGGASRLVALKSVEPGYPLRGRMQVAASPGAPGQATQDIPAPGQAWVDAPLLAALGLSMGDALLLGDAQLAITRVITLEPDRGAGFMAFAPRVMVNAQDLPGTGLVQPASRITWRFAVAGAPRAAQRYADWAKAQAARPEVRGVRVESIDSGQPEMRQTLERAQKFLNLVALLAALLSAVAVALAARSFASRHLDSAALMRVLGAPQRRIGWAYALEFLSVGLIASAAGVLLGYAVHHVFVLLLADLMTADLPAATPWPAALGAGVGLTLLVAFGLPPVLQLARVPPLRVLRRDLAGPRPASALVLALGVLGFAALLLIVARDARLGAIAVGGFAGAALLFALLAWGALRLLARAVSESAAPRWLLLATRQIGARPAHAVAQIASLALGLLALVLLVLLRTDLIASWQRATPANAPNRFVINVLPEQAEDFRARLAAAGVREYDWYPMFRGRLVAINGGEVRLEDFADERARRLVDREFNLSHTAEAPAHNRIVAGQWRAGEAGAVSVEEGIAKTLGLKVGDTLRFDIAGVPSQARITSLRRVDWGSMRANFFVLYPLADMPDVPLTYLAAYRAPQGAQFDNALVHDFPNITNVDMGATLAQVQGVLSQVVRAVEFLFVFTLAAGLAVLFGAIAGTREERARELAVMRALGASSRLLRQVQRAELAGVGLLAGLLASCVALLVGWLLARYVFDFAWTAPWWVPLVGALAGALLALAAGWWALREVLRRPVVQTLREAAP</sequence>
<dbReference type="EMBL" id="CP027667">
    <property type="protein sequence ID" value="AVO50053.1"/>
    <property type="molecule type" value="Genomic_DNA"/>
</dbReference>
<dbReference type="RefSeq" id="WP_106684480.1">
    <property type="nucleotide sequence ID" value="NZ_CP027667.1"/>
</dbReference>
<feature type="transmembrane region" description="Helical" evidence="6">
    <location>
        <begin position="316"/>
        <end position="341"/>
    </location>
</feature>
<gene>
    <name evidence="8" type="ORF">C6568_12930</name>
</gene>
<feature type="domain" description="ABC3 transporter permease C-terminal" evidence="7">
    <location>
        <begin position="721"/>
        <end position="834"/>
    </location>
</feature>
<dbReference type="KEGG" id="mela:C6568_12930"/>
<evidence type="ECO:0000256" key="4">
    <source>
        <dbReference type="ARBA" id="ARBA00022989"/>
    </source>
</evidence>
<keyword evidence="3 6" id="KW-0812">Transmembrane</keyword>
<name>A0A2R3QE53_9BURK</name>
<keyword evidence="9" id="KW-1185">Reference proteome</keyword>
<evidence type="ECO:0000256" key="1">
    <source>
        <dbReference type="ARBA" id="ARBA00004651"/>
    </source>
</evidence>
<feature type="transmembrane region" description="Helical" evidence="6">
    <location>
        <begin position="432"/>
        <end position="454"/>
    </location>
</feature>
<dbReference type="OrthoDB" id="5292592at2"/>
<keyword evidence="2" id="KW-1003">Cell membrane</keyword>